<dbReference type="AlphaFoldDB" id="A0AAU9ITA6"/>
<keyword evidence="12" id="KW-1185">Reference proteome</keyword>
<reference evidence="11" key="1">
    <citation type="submission" date="2021-09" db="EMBL/GenBank/DDBJ databases">
        <authorList>
            <consortium name="AG Swart"/>
            <person name="Singh M."/>
            <person name="Singh A."/>
            <person name="Seah K."/>
            <person name="Emmerich C."/>
        </authorList>
    </citation>
    <scope>NUCLEOTIDE SEQUENCE</scope>
    <source>
        <strain evidence="11">ATCC30299</strain>
    </source>
</reference>
<dbReference type="InterPro" id="IPR033701">
    <property type="entry name" value="POLO_box_1"/>
</dbReference>
<dbReference type="FunFam" id="1.10.510.10:FF:001048">
    <property type="entry name" value="Serine/threonine-protein kinase PLK"/>
    <property type="match status" value="1"/>
</dbReference>
<dbReference type="FunFam" id="3.30.1120.30:FF:000013">
    <property type="entry name" value="Serine/threonine-protein kinase PLK"/>
    <property type="match status" value="1"/>
</dbReference>
<evidence type="ECO:0000256" key="8">
    <source>
        <dbReference type="RuleBase" id="RU361162"/>
    </source>
</evidence>
<evidence type="ECO:0000256" key="2">
    <source>
        <dbReference type="ARBA" id="ARBA00022679"/>
    </source>
</evidence>
<organism evidence="11 12">
    <name type="scientific">Blepharisma stoltei</name>
    <dbReference type="NCBI Taxonomy" id="1481888"/>
    <lineage>
        <taxon>Eukaryota</taxon>
        <taxon>Sar</taxon>
        <taxon>Alveolata</taxon>
        <taxon>Ciliophora</taxon>
        <taxon>Postciliodesmatophora</taxon>
        <taxon>Heterotrichea</taxon>
        <taxon>Heterotrichida</taxon>
        <taxon>Blepharismidae</taxon>
        <taxon>Blepharisma</taxon>
    </lineage>
</organism>
<dbReference type="SMART" id="SM00220">
    <property type="entry name" value="S_TKc"/>
    <property type="match status" value="1"/>
</dbReference>
<feature type="domain" description="Protein kinase" evidence="9">
    <location>
        <begin position="40"/>
        <end position="295"/>
    </location>
</feature>
<comment type="caution">
    <text evidence="11">The sequence shown here is derived from an EMBL/GenBank/DDBJ whole genome shotgun (WGS) entry which is preliminary data.</text>
</comment>
<evidence type="ECO:0000256" key="3">
    <source>
        <dbReference type="ARBA" id="ARBA00022737"/>
    </source>
</evidence>
<dbReference type="InterPro" id="IPR000959">
    <property type="entry name" value="POLO_box_dom"/>
</dbReference>
<evidence type="ECO:0000313" key="11">
    <source>
        <dbReference type="EMBL" id="CAG9314980.1"/>
    </source>
</evidence>
<dbReference type="Gene3D" id="1.10.510.10">
    <property type="entry name" value="Transferase(Phosphotransferase) domain 1"/>
    <property type="match status" value="1"/>
</dbReference>
<gene>
    <name evidence="11" type="ORF">BSTOLATCC_MIC12758</name>
</gene>
<keyword evidence="1 8" id="KW-0723">Serine/threonine-protein kinase</keyword>
<dbReference type="CDD" id="cd13117">
    <property type="entry name" value="POLO_box_2"/>
    <property type="match status" value="1"/>
</dbReference>
<dbReference type="Pfam" id="PF00069">
    <property type="entry name" value="Pkinase"/>
    <property type="match status" value="1"/>
</dbReference>
<dbReference type="InterPro" id="IPR036947">
    <property type="entry name" value="POLO_box_dom_sf"/>
</dbReference>
<comment type="catalytic activity">
    <reaction evidence="8">
        <text>L-threonyl-[protein] + ATP = O-phospho-L-threonyl-[protein] + ADP + H(+)</text>
        <dbReference type="Rhea" id="RHEA:46608"/>
        <dbReference type="Rhea" id="RHEA-COMP:11060"/>
        <dbReference type="Rhea" id="RHEA-COMP:11605"/>
        <dbReference type="ChEBI" id="CHEBI:15378"/>
        <dbReference type="ChEBI" id="CHEBI:30013"/>
        <dbReference type="ChEBI" id="CHEBI:30616"/>
        <dbReference type="ChEBI" id="CHEBI:61977"/>
        <dbReference type="ChEBI" id="CHEBI:456216"/>
        <dbReference type="EC" id="2.7.11.21"/>
    </reaction>
</comment>
<dbReference type="GO" id="GO:0005634">
    <property type="term" value="C:nucleus"/>
    <property type="evidence" value="ECO:0007669"/>
    <property type="project" value="TreeGrafter"/>
</dbReference>
<accession>A0AAU9ITA6</accession>
<dbReference type="Proteomes" id="UP001162131">
    <property type="component" value="Unassembled WGS sequence"/>
</dbReference>
<comment type="similarity">
    <text evidence="8">Belongs to the protein kinase superfamily. Ser/Thr protein kinase family. CDC5/Polo subfamily.</text>
</comment>
<dbReference type="InterPro" id="IPR017441">
    <property type="entry name" value="Protein_kinase_ATP_BS"/>
</dbReference>
<dbReference type="CDD" id="cd14099">
    <property type="entry name" value="STKc_PLK"/>
    <property type="match status" value="1"/>
</dbReference>
<evidence type="ECO:0000259" key="9">
    <source>
        <dbReference type="PROSITE" id="PS50011"/>
    </source>
</evidence>
<keyword evidence="6 7" id="KW-0067">ATP-binding</keyword>
<dbReference type="EC" id="2.7.11.21" evidence="8"/>
<keyword evidence="4 7" id="KW-0547">Nucleotide-binding</keyword>
<evidence type="ECO:0000256" key="4">
    <source>
        <dbReference type="ARBA" id="ARBA00022741"/>
    </source>
</evidence>
<dbReference type="GO" id="GO:0004674">
    <property type="term" value="F:protein serine/threonine kinase activity"/>
    <property type="evidence" value="ECO:0007669"/>
    <property type="project" value="UniProtKB-KW"/>
</dbReference>
<dbReference type="SUPFAM" id="SSF82615">
    <property type="entry name" value="Polo-box domain"/>
    <property type="match status" value="2"/>
</dbReference>
<dbReference type="CDD" id="cd13118">
    <property type="entry name" value="POLO_box_1"/>
    <property type="match status" value="1"/>
</dbReference>
<dbReference type="EMBL" id="CAJZBQ010000013">
    <property type="protein sequence ID" value="CAG9314980.1"/>
    <property type="molecule type" value="Genomic_DNA"/>
</dbReference>
<dbReference type="Gene3D" id="3.30.1120.30">
    <property type="entry name" value="POLO box domain"/>
    <property type="match status" value="2"/>
</dbReference>
<dbReference type="GO" id="GO:0005524">
    <property type="term" value="F:ATP binding"/>
    <property type="evidence" value="ECO:0007669"/>
    <property type="project" value="UniProtKB-UniRule"/>
</dbReference>
<sequence>MALSSRSSARKSTSKDSVNNEGIIEEQIVKPSGEVTIRRYSKGKFLGKGGFARVYEFTSLETRKVYAGKVVVKASLTKSRAKQKLMSEIKIHRSLRHANIVGFEHFFEDNENVYILLELCPNQTMSELLRRRKRLTELEVQCYSIQIISALKYLHQKKVIHRDLKIGNLFISEKMELKLGDFGLASKLEYDGQMRKTICGTPNYIAPEILDGKEGHSYEVDIWSFGVILFTLLIGKPPFETNDVKKTYNLIKMNAYSFPDTVRISEQARSLITRILRTEPSRRPSLDEILEHDFFHMGHSIPQFLPISTLAVPPSDKYIKQFLPSSMGTQQQPTIDTAPLRISRNTLTATSPRDMAASLRPKTHGTRTSIENTQRTLSPKVTEVASIKAKNEPTTQNIWVKKWVDYSSKYGLGYVLSNGCAGVYFNDSCKIIIEPNATQFYYVERTTDRRDITFSYSLDNYPKSLHKKVALLQHFKNYLEAEGDAPVAQELHFSNENPPPYVKKWMRTKRAILFRLSNKIVQVSFQDQTEVILSSEEKVVTYVNKRAERVTIPLAEALESTHGEMAKRLKYTRDILNYMMNGQVTGGTGSPS</sequence>
<keyword evidence="3" id="KW-0677">Repeat</keyword>
<dbReference type="InterPro" id="IPR033695">
    <property type="entry name" value="POLO_box_2"/>
</dbReference>
<evidence type="ECO:0000256" key="6">
    <source>
        <dbReference type="ARBA" id="ARBA00022840"/>
    </source>
</evidence>
<dbReference type="FunFam" id="3.30.200.20:FF:000091">
    <property type="entry name" value="Serine/threonine-protein kinase PLK"/>
    <property type="match status" value="1"/>
</dbReference>
<dbReference type="PANTHER" id="PTHR24345">
    <property type="entry name" value="SERINE/THREONINE-PROTEIN KINASE PLK"/>
    <property type="match status" value="1"/>
</dbReference>
<dbReference type="InterPro" id="IPR011009">
    <property type="entry name" value="Kinase-like_dom_sf"/>
</dbReference>
<dbReference type="InterPro" id="IPR008271">
    <property type="entry name" value="Ser/Thr_kinase_AS"/>
</dbReference>
<dbReference type="PROSITE" id="PS00107">
    <property type="entry name" value="PROTEIN_KINASE_ATP"/>
    <property type="match status" value="1"/>
</dbReference>
<dbReference type="PROSITE" id="PS00108">
    <property type="entry name" value="PROTEIN_KINASE_ST"/>
    <property type="match status" value="1"/>
</dbReference>
<dbReference type="SUPFAM" id="SSF56112">
    <property type="entry name" value="Protein kinase-like (PK-like)"/>
    <property type="match status" value="1"/>
</dbReference>
<keyword evidence="2 8" id="KW-0808">Transferase</keyword>
<dbReference type="Gene3D" id="3.30.200.20">
    <property type="entry name" value="Phosphorylase Kinase, domain 1"/>
    <property type="match status" value="1"/>
</dbReference>
<keyword evidence="5 8" id="KW-0418">Kinase</keyword>
<name>A0AAU9ITA6_9CILI</name>
<evidence type="ECO:0000313" key="12">
    <source>
        <dbReference type="Proteomes" id="UP001162131"/>
    </source>
</evidence>
<dbReference type="PROSITE" id="PS50011">
    <property type="entry name" value="PROTEIN_KINASE_DOM"/>
    <property type="match status" value="1"/>
</dbReference>
<evidence type="ECO:0000256" key="5">
    <source>
        <dbReference type="ARBA" id="ARBA00022777"/>
    </source>
</evidence>
<dbReference type="PROSITE" id="PS50078">
    <property type="entry name" value="POLO_BOX"/>
    <property type="match status" value="2"/>
</dbReference>
<feature type="domain" description="POLO box" evidence="10">
    <location>
        <begin position="501"/>
        <end position="581"/>
    </location>
</feature>
<dbReference type="Pfam" id="PF00659">
    <property type="entry name" value="POLO_box"/>
    <property type="match status" value="2"/>
</dbReference>
<evidence type="ECO:0000259" key="10">
    <source>
        <dbReference type="PROSITE" id="PS50078"/>
    </source>
</evidence>
<dbReference type="InterPro" id="IPR000719">
    <property type="entry name" value="Prot_kinase_dom"/>
</dbReference>
<protein>
    <recommendedName>
        <fullName evidence="8">Serine/threonine-protein kinase PLK</fullName>
        <ecNumber evidence="8">2.7.11.21</ecNumber>
    </recommendedName>
    <alternativeName>
        <fullName evidence="8">Polo-like kinase</fullName>
    </alternativeName>
</protein>
<evidence type="ECO:0000256" key="1">
    <source>
        <dbReference type="ARBA" id="ARBA00022527"/>
    </source>
</evidence>
<evidence type="ECO:0000256" key="7">
    <source>
        <dbReference type="PROSITE-ProRule" id="PRU10141"/>
    </source>
</evidence>
<feature type="domain" description="POLO box" evidence="10">
    <location>
        <begin position="399"/>
        <end position="481"/>
    </location>
</feature>
<dbReference type="PANTHER" id="PTHR24345:SF0">
    <property type="entry name" value="CELL CYCLE SERINE_THREONINE-PROTEIN KINASE CDC5_MSD2"/>
    <property type="match status" value="1"/>
</dbReference>
<feature type="binding site" evidence="7">
    <location>
        <position position="73"/>
    </location>
    <ligand>
        <name>ATP</name>
        <dbReference type="ChEBI" id="CHEBI:30616"/>
    </ligand>
</feature>
<proteinExistence type="inferred from homology"/>